<organism evidence="2 3">
    <name type="scientific">Rhizobium leguminosarum bv. trifolii (strain WSM1325)</name>
    <dbReference type="NCBI Taxonomy" id="395491"/>
    <lineage>
        <taxon>Bacteria</taxon>
        <taxon>Pseudomonadati</taxon>
        <taxon>Pseudomonadota</taxon>
        <taxon>Alphaproteobacteria</taxon>
        <taxon>Hyphomicrobiales</taxon>
        <taxon>Rhizobiaceae</taxon>
        <taxon>Rhizobium/Agrobacterium group</taxon>
        <taxon>Rhizobium</taxon>
    </lineage>
</organism>
<dbReference type="InterPro" id="IPR001387">
    <property type="entry name" value="Cro/C1-type_HTH"/>
</dbReference>
<sequence length="85" mass="9146">MNLASKIAKSPVFPSIGALLAEARQARGYSLDDLAETTGLTVAEVTALESDEDFDASRIRRTAAALGVLDKIRSTRRAEVVTQLR</sequence>
<dbReference type="InterPro" id="IPR010982">
    <property type="entry name" value="Lambda_DNA-bd_dom_sf"/>
</dbReference>
<dbReference type="Pfam" id="PF01381">
    <property type="entry name" value="HTH_3"/>
    <property type="match status" value="1"/>
</dbReference>
<feature type="domain" description="HTH cro/C1-type" evidence="1">
    <location>
        <begin position="20"/>
        <end position="72"/>
    </location>
</feature>
<geneLocation type="plasmid" evidence="2 3">
    <name>pR132501</name>
</geneLocation>
<dbReference type="EMBL" id="CP001623">
    <property type="protein sequence ID" value="ACS59118.1"/>
    <property type="molecule type" value="Genomic_DNA"/>
</dbReference>
<reference evidence="2 3" key="1">
    <citation type="journal article" date="2010" name="Stand. Genomic Sci.">
        <title>Complete genome sequence of Rhizobium leguminosarum bv. trifolii strain WSM1325, an effective microsymbiont of annual Mediterranean clovers.</title>
        <authorList>
            <person name="Reeve W."/>
            <person name="O'Hara G."/>
            <person name="Chain P."/>
            <person name="Ardley J."/>
            <person name="Brau L."/>
            <person name="Nandesena K."/>
            <person name="Tiwari R."/>
            <person name="Copeland A."/>
            <person name="Nolan M."/>
            <person name="Han C."/>
            <person name="Brettin T."/>
            <person name="Land M."/>
            <person name="Ovchinikova G."/>
            <person name="Ivanova N."/>
            <person name="Mavromatis K."/>
            <person name="Markowitz V."/>
            <person name="Kyrpides N."/>
            <person name="Melino V."/>
            <person name="Denton M."/>
            <person name="Yates R."/>
            <person name="Howieson J."/>
        </authorList>
    </citation>
    <scope>NUCLEOTIDE SEQUENCE [LARGE SCALE GENOMIC DNA]</scope>
    <source>
        <strain evidence="3">WSM1325</strain>
        <plasmid evidence="3">Plasmid pR132501</plasmid>
    </source>
</reference>
<keyword evidence="2" id="KW-0614">Plasmid</keyword>
<accession>C6B4W0</accession>
<dbReference type="PROSITE" id="PS50943">
    <property type="entry name" value="HTH_CROC1"/>
    <property type="match status" value="1"/>
</dbReference>
<dbReference type="KEGG" id="rlg:Rleg_4896"/>
<dbReference type="SUPFAM" id="SSF47413">
    <property type="entry name" value="lambda repressor-like DNA-binding domains"/>
    <property type="match status" value="1"/>
</dbReference>
<evidence type="ECO:0000313" key="3">
    <source>
        <dbReference type="Proteomes" id="UP000002256"/>
    </source>
</evidence>
<dbReference type="AlphaFoldDB" id="C6B4W0"/>
<name>C6B4W0_RHILS</name>
<proteinExistence type="predicted"/>
<protein>
    <submittedName>
        <fullName evidence="2">Transcriptional regulator, XRE family</fullName>
    </submittedName>
</protein>
<evidence type="ECO:0000259" key="1">
    <source>
        <dbReference type="PROSITE" id="PS50943"/>
    </source>
</evidence>
<dbReference type="GO" id="GO:0003677">
    <property type="term" value="F:DNA binding"/>
    <property type="evidence" value="ECO:0007669"/>
    <property type="project" value="InterPro"/>
</dbReference>
<evidence type="ECO:0000313" key="2">
    <source>
        <dbReference type="EMBL" id="ACS59118.1"/>
    </source>
</evidence>
<dbReference type="HOGENOM" id="CLU_2619585_0_0_5"/>
<dbReference type="CDD" id="cd00093">
    <property type="entry name" value="HTH_XRE"/>
    <property type="match status" value="1"/>
</dbReference>
<dbReference type="Proteomes" id="UP000002256">
    <property type="component" value="Plasmid pR132501"/>
</dbReference>
<dbReference type="SMART" id="SM00530">
    <property type="entry name" value="HTH_XRE"/>
    <property type="match status" value="1"/>
</dbReference>
<gene>
    <name evidence="2" type="ordered locus">Rleg_4896</name>
</gene>
<dbReference type="Gene3D" id="1.10.260.40">
    <property type="entry name" value="lambda repressor-like DNA-binding domains"/>
    <property type="match status" value="1"/>
</dbReference>
<dbReference type="OrthoDB" id="8116852at2"/>